<dbReference type="Pfam" id="PF00107">
    <property type="entry name" value="ADH_zinc_N"/>
    <property type="match status" value="1"/>
</dbReference>
<dbReference type="InterPro" id="IPR013149">
    <property type="entry name" value="ADH-like_C"/>
</dbReference>
<evidence type="ECO:0000313" key="7">
    <source>
        <dbReference type="Proteomes" id="UP000050482"/>
    </source>
</evidence>
<evidence type="ECO:0000256" key="4">
    <source>
        <dbReference type="RuleBase" id="RU361277"/>
    </source>
</evidence>
<reference evidence="6 7" key="1">
    <citation type="submission" date="2015-09" db="EMBL/GenBank/DDBJ databases">
        <title>Draft genome sequence of Alicyclobacillus ferrooxydans DSM 22381.</title>
        <authorList>
            <person name="Hemp J."/>
        </authorList>
    </citation>
    <scope>NUCLEOTIDE SEQUENCE [LARGE SCALE GENOMIC DNA]</scope>
    <source>
        <strain evidence="6 7">TC-34</strain>
    </source>
</reference>
<proteinExistence type="inferred from homology"/>
<evidence type="ECO:0000256" key="1">
    <source>
        <dbReference type="ARBA" id="ARBA00022723"/>
    </source>
</evidence>
<protein>
    <submittedName>
        <fullName evidence="6">Alcohol dehydrogenase</fullName>
    </submittedName>
</protein>
<evidence type="ECO:0000313" key="6">
    <source>
        <dbReference type="EMBL" id="KPV44271.1"/>
    </source>
</evidence>
<comment type="cofactor">
    <cofactor evidence="4">
        <name>Zn(2+)</name>
        <dbReference type="ChEBI" id="CHEBI:29105"/>
    </cofactor>
</comment>
<dbReference type="PATRIC" id="fig|471514.4.peg.1946"/>
<name>A0A0P9CEN3_9BACL</name>
<dbReference type="EMBL" id="LJCO01000038">
    <property type="protein sequence ID" value="KPV44271.1"/>
    <property type="molecule type" value="Genomic_DNA"/>
</dbReference>
<keyword evidence="3" id="KW-0560">Oxidoreductase</keyword>
<sequence>MKAAVLEEFQKPLAVREMPDPTVTSKGAIVRVEANGVCRSDWHAWMGDWDWLGVKLPLPHVLGHEFSGVVEEVGSDVSAFKPGDRVIVPFSQGDGTCPMCQQGHQNICDHGKMPGFSYWGGFGRYVHVPDADVNLVTLPESVGFTEAAALGCRFMTAFHGMIDQAKIRPGEWVAVHGCGGVGLSAIQIASAVGANVIAVDIAEDKLAFAKELGAVATINAKQVPAVKAIKELTNGGADVSVDALGVSATCQASILSLRKRGRHLQIGMTSRAEQGMIALPIDFIVSCEVQMVGSFGMPVHRYPQLLQMVAQGVLKPGRLVTNTISIEEAGAVLSAMSDFSNMGVTVVTNW</sequence>
<dbReference type="GO" id="GO:0008270">
    <property type="term" value="F:zinc ion binding"/>
    <property type="evidence" value="ECO:0007669"/>
    <property type="project" value="InterPro"/>
</dbReference>
<evidence type="ECO:0000256" key="3">
    <source>
        <dbReference type="ARBA" id="ARBA00023002"/>
    </source>
</evidence>
<dbReference type="Pfam" id="PF08240">
    <property type="entry name" value="ADH_N"/>
    <property type="match status" value="1"/>
</dbReference>
<dbReference type="AlphaFoldDB" id="A0A0P9CEN3"/>
<dbReference type="InterPro" id="IPR050129">
    <property type="entry name" value="Zn_alcohol_dh"/>
</dbReference>
<comment type="similarity">
    <text evidence="4">Belongs to the zinc-containing alcohol dehydrogenase family.</text>
</comment>
<keyword evidence="2 4" id="KW-0862">Zinc</keyword>
<dbReference type="GO" id="GO:0016491">
    <property type="term" value="F:oxidoreductase activity"/>
    <property type="evidence" value="ECO:0007669"/>
    <property type="project" value="UniProtKB-KW"/>
</dbReference>
<evidence type="ECO:0000256" key="2">
    <source>
        <dbReference type="ARBA" id="ARBA00022833"/>
    </source>
</evidence>
<keyword evidence="7" id="KW-1185">Reference proteome</keyword>
<dbReference type="InterPro" id="IPR020843">
    <property type="entry name" value="ER"/>
</dbReference>
<dbReference type="Proteomes" id="UP000050482">
    <property type="component" value="Unassembled WGS sequence"/>
</dbReference>
<feature type="domain" description="Enoyl reductase (ER)" evidence="5">
    <location>
        <begin position="4"/>
        <end position="347"/>
    </location>
</feature>
<gene>
    <name evidence="6" type="ORF">AN477_08230</name>
</gene>
<dbReference type="InterPro" id="IPR002328">
    <property type="entry name" value="ADH_Zn_CS"/>
</dbReference>
<accession>A0A0P9CEN3</accession>
<keyword evidence="1 4" id="KW-0479">Metal-binding</keyword>
<dbReference type="InterPro" id="IPR011032">
    <property type="entry name" value="GroES-like_sf"/>
</dbReference>
<dbReference type="RefSeq" id="WP_054968689.1">
    <property type="nucleotide sequence ID" value="NZ_LJCO01000038.1"/>
</dbReference>
<dbReference type="Gene3D" id="3.90.180.10">
    <property type="entry name" value="Medium-chain alcohol dehydrogenases, catalytic domain"/>
    <property type="match status" value="1"/>
</dbReference>
<dbReference type="OrthoDB" id="9806940at2"/>
<dbReference type="PANTHER" id="PTHR43401">
    <property type="entry name" value="L-THREONINE 3-DEHYDROGENASE"/>
    <property type="match status" value="1"/>
</dbReference>
<dbReference type="STRING" id="471514.AN477_08230"/>
<dbReference type="SUPFAM" id="SSF51735">
    <property type="entry name" value="NAD(P)-binding Rossmann-fold domains"/>
    <property type="match status" value="1"/>
</dbReference>
<comment type="caution">
    <text evidence="6">The sequence shown here is derived from an EMBL/GenBank/DDBJ whole genome shotgun (WGS) entry which is preliminary data.</text>
</comment>
<dbReference type="SUPFAM" id="SSF50129">
    <property type="entry name" value="GroES-like"/>
    <property type="match status" value="1"/>
</dbReference>
<dbReference type="CDD" id="cd08260">
    <property type="entry name" value="Zn_ADH6"/>
    <property type="match status" value="1"/>
</dbReference>
<dbReference type="PROSITE" id="PS00059">
    <property type="entry name" value="ADH_ZINC"/>
    <property type="match status" value="1"/>
</dbReference>
<dbReference type="PANTHER" id="PTHR43401:SF5">
    <property type="entry name" value="ALCOHOL DEHYDROGENASE-RELATED"/>
    <property type="match status" value="1"/>
</dbReference>
<organism evidence="6 7">
    <name type="scientific">Alicyclobacillus ferrooxydans</name>
    <dbReference type="NCBI Taxonomy" id="471514"/>
    <lineage>
        <taxon>Bacteria</taxon>
        <taxon>Bacillati</taxon>
        <taxon>Bacillota</taxon>
        <taxon>Bacilli</taxon>
        <taxon>Bacillales</taxon>
        <taxon>Alicyclobacillaceae</taxon>
        <taxon>Alicyclobacillus</taxon>
    </lineage>
</organism>
<dbReference type="InterPro" id="IPR013154">
    <property type="entry name" value="ADH-like_N"/>
</dbReference>
<dbReference type="InterPro" id="IPR036291">
    <property type="entry name" value="NAD(P)-bd_dom_sf"/>
</dbReference>
<evidence type="ECO:0000259" key="5">
    <source>
        <dbReference type="SMART" id="SM00829"/>
    </source>
</evidence>
<dbReference type="SMART" id="SM00829">
    <property type="entry name" value="PKS_ER"/>
    <property type="match status" value="1"/>
</dbReference>